<keyword evidence="6" id="KW-0508">mRNA splicing</keyword>
<organism evidence="10 11">
    <name type="scientific">Dendrothele bispora (strain CBS 962.96)</name>
    <dbReference type="NCBI Taxonomy" id="1314807"/>
    <lineage>
        <taxon>Eukaryota</taxon>
        <taxon>Fungi</taxon>
        <taxon>Dikarya</taxon>
        <taxon>Basidiomycota</taxon>
        <taxon>Agaricomycotina</taxon>
        <taxon>Agaricomycetes</taxon>
        <taxon>Agaricomycetidae</taxon>
        <taxon>Agaricales</taxon>
        <taxon>Agaricales incertae sedis</taxon>
        <taxon>Dendrothele</taxon>
    </lineage>
</organism>
<feature type="compositionally biased region" description="Basic and acidic residues" evidence="8">
    <location>
        <begin position="157"/>
        <end position="188"/>
    </location>
</feature>
<dbReference type="InterPro" id="IPR022209">
    <property type="entry name" value="CWC25"/>
</dbReference>
<dbReference type="Proteomes" id="UP000297245">
    <property type="component" value="Unassembled WGS sequence"/>
</dbReference>
<feature type="compositionally biased region" description="Low complexity" evidence="8">
    <location>
        <begin position="285"/>
        <end position="295"/>
    </location>
</feature>
<feature type="compositionally biased region" description="Basic and acidic residues" evidence="8">
    <location>
        <begin position="272"/>
        <end position="282"/>
    </location>
</feature>
<feature type="domain" description="CBF1-interacting co-repressor CIR N-terminal" evidence="9">
    <location>
        <begin position="11"/>
        <end position="47"/>
    </location>
</feature>
<dbReference type="EMBL" id="ML179037">
    <property type="protein sequence ID" value="THV07626.1"/>
    <property type="molecule type" value="Genomic_DNA"/>
</dbReference>
<evidence type="ECO:0000313" key="10">
    <source>
        <dbReference type="EMBL" id="THV07626.1"/>
    </source>
</evidence>
<evidence type="ECO:0000259" key="9">
    <source>
        <dbReference type="SMART" id="SM01083"/>
    </source>
</evidence>
<feature type="compositionally biased region" description="Basic and acidic residues" evidence="8">
    <location>
        <begin position="367"/>
        <end position="376"/>
    </location>
</feature>
<feature type="compositionally biased region" description="Basic residues" evidence="8">
    <location>
        <begin position="355"/>
        <end position="364"/>
    </location>
</feature>
<dbReference type="GO" id="GO:0005684">
    <property type="term" value="C:U2-type spliceosomal complex"/>
    <property type="evidence" value="ECO:0007669"/>
    <property type="project" value="TreeGrafter"/>
</dbReference>
<evidence type="ECO:0000256" key="3">
    <source>
        <dbReference type="ARBA" id="ARBA00022664"/>
    </source>
</evidence>
<evidence type="ECO:0000256" key="5">
    <source>
        <dbReference type="ARBA" id="ARBA00023054"/>
    </source>
</evidence>
<evidence type="ECO:0000256" key="8">
    <source>
        <dbReference type="SAM" id="MobiDB-lite"/>
    </source>
</evidence>
<comment type="subcellular location">
    <subcellularLocation>
        <location evidence="1">Nucleus</location>
    </subcellularLocation>
</comment>
<feature type="region of interest" description="Disordered" evidence="8">
    <location>
        <begin position="36"/>
        <end position="87"/>
    </location>
</feature>
<reference evidence="10 11" key="1">
    <citation type="journal article" date="2019" name="Nat. Ecol. Evol.">
        <title>Megaphylogeny resolves global patterns of mushroom evolution.</title>
        <authorList>
            <person name="Varga T."/>
            <person name="Krizsan K."/>
            <person name="Foldi C."/>
            <person name="Dima B."/>
            <person name="Sanchez-Garcia M."/>
            <person name="Sanchez-Ramirez S."/>
            <person name="Szollosi G.J."/>
            <person name="Szarkandi J.G."/>
            <person name="Papp V."/>
            <person name="Albert L."/>
            <person name="Andreopoulos W."/>
            <person name="Angelini C."/>
            <person name="Antonin V."/>
            <person name="Barry K.W."/>
            <person name="Bougher N.L."/>
            <person name="Buchanan P."/>
            <person name="Buyck B."/>
            <person name="Bense V."/>
            <person name="Catcheside P."/>
            <person name="Chovatia M."/>
            <person name="Cooper J."/>
            <person name="Damon W."/>
            <person name="Desjardin D."/>
            <person name="Finy P."/>
            <person name="Geml J."/>
            <person name="Haridas S."/>
            <person name="Hughes K."/>
            <person name="Justo A."/>
            <person name="Karasinski D."/>
            <person name="Kautmanova I."/>
            <person name="Kiss B."/>
            <person name="Kocsube S."/>
            <person name="Kotiranta H."/>
            <person name="LaButti K.M."/>
            <person name="Lechner B.E."/>
            <person name="Liimatainen K."/>
            <person name="Lipzen A."/>
            <person name="Lukacs Z."/>
            <person name="Mihaltcheva S."/>
            <person name="Morgado L.N."/>
            <person name="Niskanen T."/>
            <person name="Noordeloos M.E."/>
            <person name="Ohm R.A."/>
            <person name="Ortiz-Santana B."/>
            <person name="Ovrebo C."/>
            <person name="Racz N."/>
            <person name="Riley R."/>
            <person name="Savchenko A."/>
            <person name="Shiryaev A."/>
            <person name="Soop K."/>
            <person name="Spirin V."/>
            <person name="Szebenyi C."/>
            <person name="Tomsovsky M."/>
            <person name="Tulloss R.E."/>
            <person name="Uehling J."/>
            <person name="Grigoriev I.V."/>
            <person name="Vagvolgyi C."/>
            <person name="Papp T."/>
            <person name="Martin F.M."/>
            <person name="Miettinen O."/>
            <person name="Hibbett D.S."/>
            <person name="Nagy L.G."/>
        </authorList>
    </citation>
    <scope>NUCLEOTIDE SEQUENCE [LARGE SCALE GENOMIC DNA]</scope>
    <source>
        <strain evidence="10 11">CBS 962.96</strain>
    </source>
</reference>
<dbReference type="PANTHER" id="PTHR16196:SF0">
    <property type="entry name" value="PRE-MRNA-SPLICING FACTOR CWC25 HOMOLOG"/>
    <property type="match status" value="1"/>
</dbReference>
<keyword evidence="3" id="KW-0507">mRNA processing</keyword>
<name>A0A4V4HIQ6_DENBC</name>
<evidence type="ECO:0000256" key="7">
    <source>
        <dbReference type="ARBA" id="ARBA00023242"/>
    </source>
</evidence>
<feature type="compositionally biased region" description="Basic and acidic residues" evidence="8">
    <location>
        <begin position="226"/>
        <end position="235"/>
    </location>
</feature>
<protein>
    <recommendedName>
        <fullName evidence="9">CBF1-interacting co-repressor CIR N-terminal domain-containing protein</fullName>
    </recommendedName>
</protein>
<proteinExistence type="inferred from homology"/>
<keyword evidence="5" id="KW-0175">Coiled coil</keyword>
<gene>
    <name evidence="10" type="ORF">K435DRAFT_959696</name>
</gene>
<feature type="compositionally biased region" description="Basic and acidic residues" evidence="8">
    <location>
        <begin position="36"/>
        <end position="70"/>
    </location>
</feature>
<feature type="region of interest" description="Disordered" evidence="8">
    <location>
        <begin position="151"/>
        <end position="418"/>
    </location>
</feature>
<evidence type="ECO:0000256" key="4">
    <source>
        <dbReference type="ARBA" id="ARBA00022728"/>
    </source>
</evidence>
<comment type="similarity">
    <text evidence="2">Belongs to the CWC25 family.</text>
</comment>
<feature type="compositionally biased region" description="Low complexity" evidence="8">
    <location>
        <begin position="390"/>
        <end position="405"/>
    </location>
</feature>
<keyword evidence="11" id="KW-1185">Reference proteome</keyword>
<dbReference type="PANTHER" id="PTHR16196">
    <property type="entry name" value="CELL CYCLE CONTROL PROTEIN CWF25"/>
    <property type="match status" value="1"/>
</dbReference>
<evidence type="ECO:0000313" key="11">
    <source>
        <dbReference type="Proteomes" id="UP000297245"/>
    </source>
</evidence>
<evidence type="ECO:0000256" key="1">
    <source>
        <dbReference type="ARBA" id="ARBA00004123"/>
    </source>
</evidence>
<feature type="compositionally biased region" description="Low complexity" evidence="8">
    <location>
        <begin position="211"/>
        <end position="225"/>
    </location>
</feature>
<accession>A0A4V4HIQ6</accession>
<dbReference type="Pfam" id="PF10197">
    <property type="entry name" value="Cir_N"/>
    <property type="match status" value="1"/>
</dbReference>
<feature type="compositionally biased region" description="Polar residues" evidence="8">
    <location>
        <begin position="75"/>
        <end position="85"/>
    </location>
</feature>
<evidence type="ECO:0000256" key="2">
    <source>
        <dbReference type="ARBA" id="ARBA00006695"/>
    </source>
</evidence>
<keyword evidence="4" id="KW-0747">Spliceosome</keyword>
<dbReference type="SMART" id="SM01083">
    <property type="entry name" value="Cir_N"/>
    <property type="match status" value="1"/>
</dbReference>
<dbReference type="GO" id="GO:0000398">
    <property type="term" value="P:mRNA splicing, via spliceosome"/>
    <property type="evidence" value="ECO:0007669"/>
    <property type="project" value="TreeGrafter"/>
</dbReference>
<dbReference type="Pfam" id="PF12542">
    <property type="entry name" value="CWC25"/>
    <property type="match status" value="1"/>
</dbReference>
<dbReference type="OrthoDB" id="21123at2759"/>
<evidence type="ECO:0000256" key="6">
    <source>
        <dbReference type="ARBA" id="ARBA00023187"/>
    </source>
</evidence>
<dbReference type="InterPro" id="IPR051376">
    <property type="entry name" value="CWC25_splicing_factor"/>
</dbReference>
<dbReference type="AlphaFoldDB" id="A0A4V4HIQ6"/>
<dbReference type="InterPro" id="IPR019339">
    <property type="entry name" value="CIR_N_dom"/>
</dbReference>
<keyword evidence="7" id="KW-0539">Nucleus</keyword>
<sequence length="479" mass="55448">MGGGDLNMKKSWHPLLLKNQERVWLEEKKALEEKKKLDQLRKEKEEERQLQELQRLQEEQTGKKRTEKLEWMYTTPATGSSQNPNDLEDYLLGKKRVDKILTGDENAKVGASHKNFIAVQNANNARDVAAKIREDPLLAIKQQEQAAYEKLMSNPLRLREMQERNGIKPLKDKKNDKAERKREKDERKRLKAERKQRKLEDRNRDRHSKSRSPSPRYSRRYSPSPDSRRRSRYSDDDADKDDFGRRRRYSRSPPRFRDGRSSEDSPLEDDDHSSSRGRDRRYSSRRSPSPVPRGSSSKHPRSPSPRDSYSKRRPRSPSPRGSYSRRPRSPSPSRESHSKRLRSPSPPRDRDRNSYHSKRPRRSPPRPPRDQNRDRNSYSSSSRAPPPAGPSTTSASTDRATRLAAMSADANSMSTERQERLQKLLEKEKAELEAEEAARKKSKGMGDFISMEQKKVFGGSGGLEDRIKRGRGGMVIDAD</sequence>